<evidence type="ECO:0000256" key="2">
    <source>
        <dbReference type="ARBA" id="ARBA00022803"/>
    </source>
</evidence>
<dbReference type="Proteomes" id="UP000199233">
    <property type="component" value="Unassembled WGS sequence"/>
</dbReference>
<evidence type="ECO:0000256" key="3">
    <source>
        <dbReference type="PROSITE-ProRule" id="PRU00339"/>
    </source>
</evidence>
<evidence type="ECO:0000259" key="4">
    <source>
        <dbReference type="Pfam" id="PF12969"/>
    </source>
</evidence>
<dbReference type="InterPro" id="IPR011990">
    <property type="entry name" value="TPR-like_helical_dom_sf"/>
</dbReference>
<keyword evidence="2 3" id="KW-0802">TPR repeat</keyword>
<dbReference type="PROSITE" id="PS50293">
    <property type="entry name" value="TPR_REGION"/>
    <property type="match status" value="1"/>
</dbReference>
<dbReference type="Gene3D" id="1.25.40.10">
    <property type="entry name" value="Tetratricopeptide repeat domain"/>
    <property type="match status" value="1"/>
</dbReference>
<dbReference type="Gene3D" id="2.60.40.3140">
    <property type="match status" value="1"/>
</dbReference>
<dbReference type="STRING" id="489703.SAMN04488038_105109"/>
<proteinExistence type="predicted"/>
<dbReference type="Pfam" id="PF07719">
    <property type="entry name" value="TPR_2"/>
    <property type="match status" value="1"/>
</dbReference>
<dbReference type="AlphaFoldDB" id="A0A1H9EQR3"/>
<evidence type="ECO:0000256" key="1">
    <source>
        <dbReference type="ARBA" id="ARBA00022737"/>
    </source>
</evidence>
<gene>
    <name evidence="5" type="ORF">SAMN04488038_105109</name>
</gene>
<dbReference type="SUPFAM" id="SSF54001">
    <property type="entry name" value="Cysteine proteinases"/>
    <property type="match status" value="1"/>
</dbReference>
<dbReference type="SMART" id="SM00028">
    <property type="entry name" value="TPR"/>
    <property type="match status" value="2"/>
</dbReference>
<dbReference type="InterPro" id="IPR019734">
    <property type="entry name" value="TPR_rpt"/>
</dbReference>
<feature type="repeat" description="TPR" evidence="3">
    <location>
        <begin position="701"/>
        <end position="734"/>
    </location>
</feature>
<evidence type="ECO:0000313" key="5">
    <source>
        <dbReference type="EMBL" id="SEQ27543.1"/>
    </source>
</evidence>
<dbReference type="InterPro" id="IPR013105">
    <property type="entry name" value="TPR_2"/>
</dbReference>
<dbReference type="Pfam" id="PF12969">
    <property type="entry name" value="DUF3857"/>
    <property type="match status" value="1"/>
</dbReference>
<keyword evidence="6" id="KW-1185">Reference proteome</keyword>
<dbReference type="SUPFAM" id="SSF48452">
    <property type="entry name" value="TPR-like"/>
    <property type="match status" value="1"/>
</dbReference>
<accession>A0A1H9EQR3</accession>
<keyword evidence="1" id="KW-0677">Repeat</keyword>
<evidence type="ECO:0000313" key="6">
    <source>
        <dbReference type="Proteomes" id="UP000199233"/>
    </source>
</evidence>
<feature type="domain" description="DUF3857" evidence="4">
    <location>
        <begin position="68"/>
        <end position="230"/>
    </location>
</feature>
<name>A0A1H9EQR3_9GAMM</name>
<dbReference type="InterPro" id="IPR024618">
    <property type="entry name" value="DUF3857"/>
</dbReference>
<protein>
    <submittedName>
        <fullName evidence="5">Lipoprotein NlpI, contains TPR repeats</fullName>
    </submittedName>
</protein>
<dbReference type="InterPro" id="IPR038765">
    <property type="entry name" value="Papain-like_cys_pep_sf"/>
</dbReference>
<dbReference type="EMBL" id="FOFS01000005">
    <property type="protein sequence ID" value="SEQ27543.1"/>
    <property type="molecule type" value="Genomic_DNA"/>
</dbReference>
<dbReference type="Gene3D" id="3.10.620.30">
    <property type="match status" value="1"/>
</dbReference>
<dbReference type="PROSITE" id="PS50005">
    <property type="entry name" value="TPR"/>
    <property type="match status" value="1"/>
</dbReference>
<keyword evidence="5" id="KW-0449">Lipoprotein</keyword>
<sequence length="919" mass="102464">MLLLLLPAFASQAAETAPTASSAADAPGYTVEPTPAWVLPAVRGGATPDAPMYYRLVDDQLRVGKAQLERYVHVLRVVRDAAGLSTAAQIQIQFEPDFQHLVLHRIDILRNGQRYNRIDRKRIQLLQRETQLEQRMYDGRITASIVVDDVRVGDELEYDYSLRGDNPVFEGRLVDVDYAGSPYGPVMSLRYRVLAPAERSIAFRSAPGMSRSDKLQDGLRDTQFTQNDVPQLQLDGGAAMDQLLKHQIWTSEFADWREVAAWGRAQFAEPKASGTTLDALAQSFRRGNATPEAQLLAALRFVQQDIRYFGTEVGTGTHRPSAPEKVLAQRFGDCKDKVALLLALARRLDLDATPLLVSQSLHRHVSELPPSPLAFDHVIARVDLKGKSYYLDGTRNYQTGGLDSRQALSFERGLLLGADSQELLLLPVADRQTSITVSDRFRVQRFADGAQLESRIRYRGDGAEAVRAAMASNGSERVEQALNQSYVRVYPSLKSSAPLRIEESPGDNELTVVQQFVIPEFWSFPDQKLLRADFSYWMLADLLRLTSTQSRKDSYYLGAPASFEQRISVDFAEDAFAKPHTERFDDGDSHFALHIELNSSARHAEFLGQLRFLNDEVQPGEWNAYTSKLSKLWPQLGWSSNVSAIPLEQLPKLMTELQSAARDLDRGTPKLSTKLQREAYIETLVLGWKIKGGRLSPAQLAQALHARGVDYDNIGRYQDAAEDFKAALKLTPNAPEILESSAVNATALGELPRAVVFSSRAINASPGNLGALSTRAQALYLMRDYPAAQADLRDLLKDSAQQRRGYPLILLALAARNAGDDPQKAMQPYLDGELPKDWPRPLIDYLRGASDEDSVLRAAGQGEQGQAQLCEAYFYLGERYLAEGKTERARDYLRKSQSQGVMEYFEHIASGQELRRIGM</sequence>
<reference evidence="5 6" key="1">
    <citation type="submission" date="2016-10" db="EMBL/GenBank/DDBJ databases">
        <authorList>
            <person name="de Groot N.N."/>
        </authorList>
    </citation>
    <scope>NUCLEOTIDE SEQUENCE [LARGE SCALE GENOMIC DNA]</scope>
    <source>
        <strain evidence="5 6">DSM 25927</strain>
    </source>
</reference>
<organism evidence="5 6">
    <name type="scientific">Solimonas aquatica</name>
    <dbReference type="NCBI Taxonomy" id="489703"/>
    <lineage>
        <taxon>Bacteria</taxon>
        <taxon>Pseudomonadati</taxon>
        <taxon>Pseudomonadota</taxon>
        <taxon>Gammaproteobacteria</taxon>
        <taxon>Nevskiales</taxon>
        <taxon>Nevskiaceae</taxon>
        <taxon>Solimonas</taxon>
    </lineage>
</organism>